<dbReference type="UniPathway" id="UPA00242"/>
<proteinExistence type="inferred from homology"/>
<dbReference type="Pfam" id="PF01263">
    <property type="entry name" value="Aldose_epim"/>
    <property type="match status" value="1"/>
</dbReference>
<dbReference type="CDD" id="cd09019">
    <property type="entry name" value="galactose_mutarotase_like"/>
    <property type="match status" value="1"/>
</dbReference>
<evidence type="ECO:0000256" key="8">
    <source>
        <dbReference type="PIRSR" id="PIRSR005096-3"/>
    </source>
</evidence>
<feature type="active site" description="Proton donor" evidence="6">
    <location>
        <position position="178"/>
    </location>
</feature>
<organism evidence="9 10">
    <name type="scientific">Secundilactobacillus odoratitofui DSM 19909 = JCM 15043</name>
    <dbReference type="NCBI Taxonomy" id="1423776"/>
    <lineage>
        <taxon>Bacteria</taxon>
        <taxon>Bacillati</taxon>
        <taxon>Bacillota</taxon>
        <taxon>Bacilli</taxon>
        <taxon>Lactobacillales</taxon>
        <taxon>Lactobacillaceae</taxon>
        <taxon>Secundilactobacillus</taxon>
    </lineage>
</organism>
<evidence type="ECO:0000313" key="9">
    <source>
        <dbReference type="EMBL" id="KRK98971.1"/>
    </source>
</evidence>
<evidence type="ECO:0000256" key="7">
    <source>
        <dbReference type="PIRSR" id="PIRSR005096-2"/>
    </source>
</evidence>
<keyword evidence="10" id="KW-1185">Reference proteome</keyword>
<evidence type="ECO:0000256" key="2">
    <source>
        <dbReference type="ARBA" id="ARBA00006206"/>
    </source>
</evidence>
<dbReference type="Gene3D" id="2.70.98.10">
    <property type="match status" value="1"/>
</dbReference>
<dbReference type="Proteomes" id="UP000051160">
    <property type="component" value="Unassembled WGS sequence"/>
</dbReference>
<dbReference type="InterPro" id="IPR008183">
    <property type="entry name" value="Aldose_1/G6P_1-epimerase"/>
</dbReference>
<protein>
    <recommendedName>
        <fullName evidence="5">Maltose epimerase</fullName>
        <ecNumber evidence="5">5.1.3.21</ecNumber>
    </recommendedName>
</protein>
<dbReference type="GO" id="GO:0033499">
    <property type="term" value="P:galactose catabolic process via UDP-galactose, Leloir pathway"/>
    <property type="evidence" value="ECO:0007669"/>
    <property type="project" value="TreeGrafter"/>
</dbReference>
<dbReference type="PATRIC" id="fig|1423776.4.peg.117"/>
<evidence type="ECO:0000313" key="10">
    <source>
        <dbReference type="Proteomes" id="UP000051160"/>
    </source>
</evidence>
<evidence type="ECO:0000256" key="3">
    <source>
        <dbReference type="ARBA" id="ARBA00023235"/>
    </source>
</evidence>
<comment type="caution">
    <text evidence="9">The sequence shown here is derived from an EMBL/GenBank/DDBJ whole genome shotgun (WGS) entry which is preliminary data.</text>
</comment>
<comment type="function">
    <text evidence="5">Catalyzes the interconversion of alpha and beta anomers of maltose.</text>
</comment>
<dbReference type="EMBL" id="AZEE01000025">
    <property type="protein sequence ID" value="KRK98971.1"/>
    <property type="molecule type" value="Genomic_DNA"/>
</dbReference>
<keyword evidence="4 5" id="KW-0119">Carbohydrate metabolism</keyword>
<name>A0A0R1LT98_9LACO</name>
<dbReference type="InterPro" id="IPR011013">
    <property type="entry name" value="Gal_mutarotase_sf_dom"/>
</dbReference>
<dbReference type="GO" id="GO:0005737">
    <property type="term" value="C:cytoplasm"/>
    <property type="evidence" value="ECO:0007669"/>
    <property type="project" value="TreeGrafter"/>
</dbReference>
<feature type="binding site" evidence="8">
    <location>
        <begin position="178"/>
        <end position="180"/>
    </location>
    <ligand>
        <name>beta-D-galactose</name>
        <dbReference type="ChEBI" id="CHEBI:27667"/>
    </ligand>
</feature>
<feature type="active site" description="Proton acceptor" evidence="6">
    <location>
        <position position="308"/>
    </location>
</feature>
<dbReference type="GO" id="GO:0006006">
    <property type="term" value="P:glucose metabolic process"/>
    <property type="evidence" value="ECO:0007669"/>
    <property type="project" value="TreeGrafter"/>
</dbReference>
<sequence length="342" mass="36818">MQTSQHVFDQYEGHDVTAFQLTNDNGVSATILSQGGLIHEFNAPTADGGHQNVLLSYPTTADYYTNPFYVNMAIGTAAGRTKAAKFVIDGKQVDVTANEGRNTLHGGPHGFSSVNWDGQTAVTDAGATLTLTHHFEGGAGEFPAMDVTITYVLDANNTLSLTYTATSEAPTVFNPTQHVYFNLTGADSIRQQVLQLNTTRHLDVDAEKLPTGDYLDNAGTPFDFSKPTVLGDAIDGMQNTTEKGFDDIFEVKPDADNTIARLSDPDSQLAVTIHSSRNGLVVFTANSFTDDMNLTIGHGKPNMGVALEAQNLSDATRLPQFGDITLKPGEEKSYTIGYHLSF</sequence>
<dbReference type="RefSeq" id="WP_054702472.1">
    <property type="nucleotide sequence ID" value="NZ_AZEE01000025.1"/>
</dbReference>
<evidence type="ECO:0000256" key="6">
    <source>
        <dbReference type="PIRSR" id="PIRSR005096-1"/>
    </source>
</evidence>
<dbReference type="GO" id="GO:0050558">
    <property type="term" value="F:maltose epimerase activity"/>
    <property type="evidence" value="ECO:0007669"/>
    <property type="project" value="UniProtKB-EC"/>
</dbReference>
<comment type="catalytic activity">
    <reaction evidence="5">
        <text>alpha-maltose = beta-maltose</text>
        <dbReference type="Rhea" id="RHEA:21228"/>
        <dbReference type="ChEBI" id="CHEBI:18147"/>
        <dbReference type="ChEBI" id="CHEBI:18167"/>
        <dbReference type="EC" id="5.1.3.21"/>
    </reaction>
</comment>
<dbReference type="OrthoDB" id="9779408at2"/>
<dbReference type="GO" id="GO:0030246">
    <property type="term" value="F:carbohydrate binding"/>
    <property type="evidence" value="ECO:0007669"/>
    <property type="project" value="InterPro"/>
</dbReference>
<dbReference type="InterPro" id="IPR015443">
    <property type="entry name" value="Aldose_1-epimerase"/>
</dbReference>
<accession>A0A0R1LT98</accession>
<evidence type="ECO:0000256" key="5">
    <source>
        <dbReference type="PIRNR" id="PIRNR005096"/>
    </source>
</evidence>
<dbReference type="STRING" id="1423776.FD04_GL000120"/>
<feature type="binding site" evidence="7">
    <location>
        <position position="246"/>
    </location>
    <ligand>
        <name>beta-D-galactose</name>
        <dbReference type="ChEBI" id="CHEBI:27667"/>
    </ligand>
</feature>
<dbReference type="AlphaFoldDB" id="A0A0R1LT98"/>
<dbReference type="EC" id="5.1.3.21" evidence="5"/>
<dbReference type="PANTHER" id="PTHR10091">
    <property type="entry name" value="ALDOSE-1-EPIMERASE"/>
    <property type="match status" value="1"/>
</dbReference>
<dbReference type="SUPFAM" id="SSF74650">
    <property type="entry name" value="Galactose mutarotase-like"/>
    <property type="match status" value="1"/>
</dbReference>
<dbReference type="InterPro" id="IPR047215">
    <property type="entry name" value="Galactose_mutarotase-like"/>
</dbReference>
<keyword evidence="3 5" id="KW-0413">Isomerase</keyword>
<reference evidence="9 10" key="1">
    <citation type="journal article" date="2015" name="Genome Announc.">
        <title>Expanding the biotechnology potential of lactobacilli through comparative genomics of 213 strains and associated genera.</title>
        <authorList>
            <person name="Sun Z."/>
            <person name="Harris H.M."/>
            <person name="McCann A."/>
            <person name="Guo C."/>
            <person name="Argimon S."/>
            <person name="Zhang W."/>
            <person name="Yang X."/>
            <person name="Jeffery I.B."/>
            <person name="Cooney J.C."/>
            <person name="Kagawa T.F."/>
            <person name="Liu W."/>
            <person name="Song Y."/>
            <person name="Salvetti E."/>
            <person name="Wrobel A."/>
            <person name="Rasinkangas P."/>
            <person name="Parkhill J."/>
            <person name="Rea M.C."/>
            <person name="O'Sullivan O."/>
            <person name="Ritari J."/>
            <person name="Douillard F.P."/>
            <person name="Paul Ross R."/>
            <person name="Yang R."/>
            <person name="Briner A.E."/>
            <person name="Felis G.E."/>
            <person name="de Vos W.M."/>
            <person name="Barrangou R."/>
            <person name="Klaenhammer T.R."/>
            <person name="Caufield P.W."/>
            <person name="Cui Y."/>
            <person name="Zhang H."/>
            <person name="O'Toole P.W."/>
        </authorList>
    </citation>
    <scope>NUCLEOTIDE SEQUENCE [LARGE SCALE GENOMIC DNA]</scope>
    <source>
        <strain evidence="9 10">DSM 19909</strain>
    </source>
</reference>
<dbReference type="GO" id="GO:0004034">
    <property type="term" value="F:aldose 1-epimerase activity"/>
    <property type="evidence" value="ECO:0007669"/>
    <property type="project" value="TreeGrafter"/>
</dbReference>
<evidence type="ECO:0000256" key="1">
    <source>
        <dbReference type="ARBA" id="ARBA00005028"/>
    </source>
</evidence>
<evidence type="ECO:0000256" key="4">
    <source>
        <dbReference type="ARBA" id="ARBA00023277"/>
    </source>
</evidence>
<dbReference type="PANTHER" id="PTHR10091:SF0">
    <property type="entry name" value="GALACTOSE MUTAROTASE"/>
    <property type="match status" value="1"/>
</dbReference>
<dbReference type="InterPro" id="IPR014718">
    <property type="entry name" value="GH-type_carb-bd"/>
</dbReference>
<comment type="similarity">
    <text evidence="2 5">Belongs to the aldose epimerase family.</text>
</comment>
<dbReference type="PIRSF" id="PIRSF005096">
    <property type="entry name" value="GALM"/>
    <property type="match status" value="1"/>
</dbReference>
<comment type="pathway">
    <text evidence="1 5">Carbohydrate metabolism; hexose metabolism.</text>
</comment>
<gene>
    <name evidence="9" type="ORF">FD04_GL000120</name>
</gene>